<dbReference type="PANTHER" id="PTHR31618:SF1">
    <property type="entry name" value="EF-HAND DOMAIN-CONTAINING PROTEIN"/>
    <property type="match status" value="1"/>
</dbReference>
<dbReference type="GO" id="GO:0016020">
    <property type="term" value="C:membrane"/>
    <property type="evidence" value="ECO:0007669"/>
    <property type="project" value="UniProtKB-SubCell"/>
</dbReference>
<dbReference type="Proteomes" id="UP001642360">
    <property type="component" value="Unassembled WGS sequence"/>
</dbReference>
<evidence type="ECO:0000313" key="11">
    <source>
        <dbReference type="Proteomes" id="UP001642360"/>
    </source>
</evidence>
<dbReference type="Gene3D" id="2.30.30.60">
    <property type="match status" value="1"/>
</dbReference>
<feature type="domain" description="Mechanosensitive ion channel MscS" evidence="9">
    <location>
        <begin position="78"/>
        <end position="111"/>
    </location>
</feature>
<dbReference type="AlphaFoldDB" id="A0ABC8V471"/>
<dbReference type="InterPro" id="IPR023408">
    <property type="entry name" value="MscS_beta-dom_sf"/>
</dbReference>
<feature type="transmembrane region" description="Helical" evidence="8">
    <location>
        <begin position="24"/>
        <end position="44"/>
    </location>
</feature>
<comment type="subcellular location">
    <subcellularLocation>
        <location evidence="1">Membrane</location>
        <topology evidence="1">Multi-pass membrane protein</topology>
    </subcellularLocation>
</comment>
<dbReference type="SUPFAM" id="SSF50182">
    <property type="entry name" value="Sm-like ribonucleoproteins"/>
    <property type="match status" value="1"/>
</dbReference>
<keyword evidence="7" id="KW-0407">Ion channel</keyword>
<name>A0ABC8V471_9AQUA</name>
<keyword evidence="5" id="KW-0813">Transport</keyword>
<keyword evidence="4 8" id="KW-1133">Transmembrane helix</keyword>
<keyword evidence="5" id="KW-0406">Ion transport</keyword>
<dbReference type="PANTHER" id="PTHR31618">
    <property type="entry name" value="MECHANOSENSITIVE ION CHANNEL PROTEIN 5"/>
    <property type="match status" value="1"/>
</dbReference>
<evidence type="ECO:0000256" key="8">
    <source>
        <dbReference type="SAM" id="Phobius"/>
    </source>
</evidence>
<evidence type="ECO:0000256" key="6">
    <source>
        <dbReference type="ARBA" id="ARBA00023136"/>
    </source>
</evidence>
<evidence type="ECO:0000256" key="3">
    <source>
        <dbReference type="ARBA" id="ARBA00022692"/>
    </source>
</evidence>
<dbReference type="InterPro" id="IPR016688">
    <property type="entry name" value="MscS-like_plants/fungi"/>
</dbReference>
<comment type="similarity">
    <text evidence="2">Belongs to the MscS (TC 1.A.23) family.</text>
</comment>
<dbReference type="InterPro" id="IPR010920">
    <property type="entry name" value="LSM_dom_sf"/>
</dbReference>
<comment type="caution">
    <text evidence="10">The sequence shown here is derived from an EMBL/GenBank/DDBJ whole genome shotgun (WGS) entry which is preliminary data.</text>
</comment>
<keyword evidence="11" id="KW-1185">Reference proteome</keyword>
<evidence type="ECO:0000256" key="5">
    <source>
        <dbReference type="ARBA" id="ARBA00023065"/>
    </source>
</evidence>
<organism evidence="10 11">
    <name type="scientific">Ilex paraguariensis</name>
    <name type="common">yerba mate</name>
    <dbReference type="NCBI Taxonomy" id="185542"/>
    <lineage>
        <taxon>Eukaryota</taxon>
        <taxon>Viridiplantae</taxon>
        <taxon>Streptophyta</taxon>
        <taxon>Embryophyta</taxon>
        <taxon>Tracheophyta</taxon>
        <taxon>Spermatophyta</taxon>
        <taxon>Magnoliopsida</taxon>
        <taxon>eudicotyledons</taxon>
        <taxon>Gunneridae</taxon>
        <taxon>Pentapetalae</taxon>
        <taxon>asterids</taxon>
        <taxon>campanulids</taxon>
        <taxon>Aquifoliales</taxon>
        <taxon>Aquifoliaceae</taxon>
        <taxon>Ilex</taxon>
    </lineage>
</organism>
<evidence type="ECO:0000256" key="7">
    <source>
        <dbReference type="ARBA" id="ARBA00023303"/>
    </source>
</evidence>
<keyword evidence="6 8" id="KW-0472">Membrane</keyword>
<evidence type="ECO:0000256" key="4">
    <source>
        <dbReference type="ARBA" id="ARBA00022989"/>
    </source>
</evidence>
<dbReference type="GO" id="GO:0034220">
    <property type="term" value="P:monoatomic ion transmembrane transport"/>
    <property type="evidence" value="ECO:0007669"/>
    <property type="project" value="UniProtKB-KW"/>
</dbReference>
<gene>
    <name evidence="10" type="ORF">ILEXP_LOCUS58806</name>
</gene>
<evidence type="ECO:0000256" key="1">
    <source>
        <dbReference type="ARBA" id="ARBA00004141"/>
    </source>
</evidence>
<keyword evidence="3 8" id="KW-0812">Transmembrane</keyword>
<evidence type="ECO:0000256" key="2">
    <source>
        <dbReference type="ARBA" id="ARBA00008017"/>
    </source>
</evidence>
<proteinExistence type="inferred from homology"/>
<reference evidence="10 11" key="1">
    <citation type="submission" date="2024-02" db="EMBL/GenBank/DDBJ databases">
        <authorList>
            <person name="Vignale AGUSTIN F."/>
            <person name="Sosa J E."/>
            <person name="Modenutti C."/>
        </authorList>
    </citation>
    <scope>NUCLEOTIDE SEQUENCE [LARGE SCALE GENOMIC DNA]</scope>
</reference>
<evidence type="ECO:0000259" key="9">
    <source>
        <dbReference type="Pfam" id="PF00924"/>
    </source>
</evidence>
<evidence type="ECO:0000313" key="10">
    <source>
        <dbReference type="EMBL" id="CAK9188158.1"/>
    </source>
</evidence>
<dbReference type="EMBL" id="CAUOFW020010326">
    <property type="protein sequence ID" value="CAK9188158.1"/>
    <property type="molecule type" value="Genomic_DNA"/>
</dbReference>
<feature type="non-terminal residue" evidence="10">
    <location>
        <position position="1"/>
    </location>
</feature>
<sequence length="208" mass="24241">VNAFRERRALALSLNDTKTAVNTLHHMLNVLVGMVIVVIWLLILKVTTTHFLIFLSSQLLLVVFMFGNTCKTTFEAIIFLFVMHPFDVGDRVEVEGVQMIVEEMNILTTVFLRYIENKSEHWYPAPMIVLRDVEDMNRLKISLWLSHTMNHQDMGERWARRALLIEEMIKVFTELDIQYRMLPFDVNVRQMPALTSNRLPSTWAVCAS</sequence>
<dbReference type="Pfam" id="PF00924">
    <property type="entry name" value="MS_channel_2nd"/>
    <property type="match status" value="1"/>
</dbReference>
<accession>A0ABC8V471</accession>
<protein>
    <recommendedName>
        <fullName evidence="9">Mechanosensitive ion channel MscS domain-containing protein</fullName>
    </recommendedName>
</protein>
<dbReference type="InterPro" id="IPR006685">
    <property type="entry name" value="MscS_channel_2nd"/>
</dbReference>